<comment type="similarity">
    <text evidence="6">Belongs to the UPF0313 family.</text>
</comment>
<organism evidence="9 10">
    <name type="scientific">Caldicellulosiruptor changbaiensis</name>
    <dbReference type="NCBI Taxonomy" id="1222016"/>
    <lineage>
        <taxon>Bacteria</taxon>
        <taxon>Bacillati</taxon>
        <taxon>Bacillota</taxon>
        <taxon>Bacillota incertae sedis</taxon>
        <taxon>Caldicellulosiruptorales</taxon>
        <taxon>Caldicellulosiruptoraceae</taxon>
        <taxon>Caldicellulosiruptor</taxon>
    </lineage>
</organism>
<evidence type="ECO:0000256" key="1">
    <source>
        <dbReference type="ARBA" id="ARBA00022485"/>
    </source>
</evidence>
<dbReference type="RefSeq" id="WP_127351632.1">
    <property type="nucleotide sequence ID" value="NZ_CP034791.1"/>
</dbReference>
<dbReference type="KEGG" id="ccha:ELD05_05420"/>
<dbReference type="SFLD" id="SFLDS00029">
    <property type="entry name" value="Radical_SAM"/>
    <property type="match status" value="1"/>
</dbReference>
<evidence type="ECO:0000313" key="10">
    <source>
        <dbReference type="Proteomes" id="UP000282930"/>
    </source>
</evidence>
<keyword evidence="4 6" id="KW-0408">Iron</keyword>
<reference evidence="9 10" key="1">
    <citation type="submission" date="2018-12" db="EMBL/GenBank/DDBJ databases">
        <title>Genome sequence from the cellulolytic species, Caldicellulosiruptor changbaiensis.</title>
        <authorList>
            <person name="Blumer-Schuette S.E."/>
            <person name="Mendoza C."/>
        </authorList>
    </citation>
    <scope>NUCLEOTIDE SEQUENCE [LARGE SCALE GENOMIC DNA]</scope>
    <source>
        <strain evidence="9 10">CBS-Z</strain>
    </source>
</reference>
<dbReference type="GO" id="GO:0051539">
    <property type="term" value="F:4 iron, 4 sulfur cluster binding"/>
    <property type="evidence" value="ECO:0007669"/>
    <property type="project" value="UniProtKB-KW"/>
</dbReference>
<feature type="region of interest" description="Disordered" evidence="7">
    <location>
        <begin position="597"/>
        <end position="626"/>
    </location>
</feature>
<dbReference type="InterPro" id="IPR023404">
    <property type="entry name" value="rSAM_horseshoe"/>
</dbReference>
<dbReference type="Pfam" id="PF08497">
    <property type="entry name" value="Radical_SAM_N"/>
    <property type="match status" value="1"/>
</dbReference>
<feature type="domain" description="Radical SAM core" evidence="8">
    <location>
        <begin position="294"/>
        <end position="569"/>
    </location>
</feature>
<dbReference type="GO" id="GO:0003824">
    <property type="term" value="F:catalytic activity"/>
    <property type="evidence" value="ECO:0007669"/>
    <property type="project" value="InterPro"/>
</dbReference>
<dbReference type="PANTHER" id="PTHR32331:SF0">
    <property type="entry name" value="UPF0313 PROTEIN YGIQ"/>
    <property type="match status" value="1"/>
</dbReference>
<evidence type="ECO:0000256" key="7">
    <source>
        <dbReference type="SAM" id="MobiDB-lite"/>
    </source>
</evidence>
<protein>
    <submittedName>
        <fullName evidence="9">YgiQ family radical SAM protein</fullName>
    </submittedName>
</protein>
<keyword evidence="1 6" id="KW-0004">4Fe-4S</keyword>
<accession>A0A3T0D534</accession>
<dbReference type="SMART" id="SM00729">
    <property type="entry name" value="Elp3"/>
    <property type="match status" value="1"/>
</dbReference>
<dbReference type="PANTHER" id="PTHR32331">
    <property type="entry name" value="UPF0313 PROTEIN YGIQ"/>
    <property type="match status" value="1"/>
</dbReference>
<dbReference type="InterPro" id="IPR013704">
    <property type="entry name" value="UPF0313_N"/>
</dbReference>
<dbReference type="InterPro" id="IPR007197">
    <property type="entry name" value="rSAM"/>
</dbReference>
<dbReference type="InterPro" id="IPR058240">
    <property type="entry name" value="rSAM_sf"/>
</dbReference>
<dbReference type="PROSITE" id="PS51918">
    <property type="entry name" value="RADICAL_SAM"/>
    <property type="match status" value="1"/>
</dbReference>
<proteinExistence type="inferred from homology"/>
<keyword evidence="5 6" id="KW-0411">Iron-sulfur</keyword>
<name>A0A3T0D534_9FIRM</name>
<dbReference type="AlphaFoldDB" id="A0A3T0D534"/>
<dbReference type="EMBL" id="CP034791">
    <property type="protein sequence ID" value="AZT90128.1"/>
    <property type="molecule type" value="Genomic_DNA"/>
</dbReference>
<dbReference type="InterPro" id="IPR006638">
    <property type="entry name" value="Elp3/MiaA/NifB-like_rSAM"/>
</dbReference>
<dbReference type="Gene3D" id="3.80.30.20">
    <property type="entry name" value="tm_1862 like domain"/>
    <property type="match status" value="1"/>
</dbReference>
<evidence type="ECO:0000256" key="4">
    <source>
        <dbReference type="ARBA" id="ARBA00023004"/>
    </source>
</evidence>
<dbReference type="Pfam" id="PF11842">
    <property type="entry name" value="DUF3362"/>
    <property type="match status" value="1"/>
</dbReference>
<dbReference type="Pfam" id="PF04055">
    <property type="entry name" value="Radical_SAM"/>
    <property type="match status" value="1"/>
</dbReference>
<sequence length="626" mass="72226">MAFLPICKEDMKRRGWDELDFVFVCGDAYVDHPSFGHAIISRIIEDFGFRIGIIPQPDWKDSKSITILGRPRIAFLVSAGNLDSMVAHYTSFKKPRSQDYYSPGMKMGLRPNRATIVYCNLIRKEYGDIPIIIGGIEASLRRFAHYDYWSDKVRASILIDSAADLLIFGMGEKPLFEILPRLKKGEDLRQIKDVQGTCYVAKDLSHLEGKDYIVIDSYEKVKEDKEAYAEAFAIQYREQNPFTGRIIVQPHKNLYLVQNPPAKPLTTEELDYVYSLPYERNYHPIYEKDGGIKALEEVKFSIVSHRGCFGGCNFCALHFHQGRIIQKRSEKSILEEVKKLTKLPDFKGYIHDVGGPTANFRNPACSLQLERGACKDRGCLFPTPCKNLVVDHREYFELLEKIRKIKGVKKVFIRSGIRYDYLLLDKNYEKYLEELCRYYVSGQLKIAPEHICNNVLKYMGKPSKEVYERFVEEYFKTNKKLKKKQFIIPYLMSGHPGCTLNDAIELALYLKKNGFIPEQVQDFYPTPGTVSTTMYYTGLNPFTLEKVYVPKTLKEKMMQRALLHFNNPENYDLVYEALKLANREDLIGYGKNCLIAPKKQDGGKRSVSKDNRRQKDGTENKRGGKK</sequence>
<evidence type="ECO:0000313" key="9">
    <source>
        <dbReference type="EMBL" id="AZT90128.1"/>
    </source>
</evidence>
<keyword evidence="3 6" id="KW-0479">Metal-binding</keyword>
<feature type="binding site" evidence="6">
    <location>
        <position position="312"/>
    </location>
    <ligand>
        <name>[4Fe-4S] cluster</name>
        <dbReference type="ChEBI" id="CHEBI:49883"/>
        <note>4Fe-4S-S-AdoMet</note>
    </ligand>
</feature>
<feature type="binding site" evidence="6">
    <location>
        <position position="315"/>
    </location>
    <ligand>
        <name>[4Fe-4S] cluster</name>
        <dbReference type="ChEBI" id="CHEBI:49883"/>
        <note>4Fe-4S-S-AdoMet</note>
    </ligand>
</feature>
<dbReference type="InterPro" id="IPR022946">
    <property type="entry name" value="UPF0313"/>
</dbReference>
<evidence type="ECO:0000259" key="8">
    <source>
        <dbReference type="PROSITE" id="PS51918"/>
    </source>
</evidence>
<feature type="compositionally biased region" description="Basic and acidic residues" evidence="7">
    <location>
        <begin position="598"/>
        <end position="626"/>
    </location>
</feature>
<evidence type="ECO:0000256" key="5">
    <source>
        <dbReference type="ARBA" id="ARBA00023014"/>
    </source>
</evidence>
<dbReference type="SUPFAM" id="SSF102114">
    <property type="entry name" value="Radical SAM enzymes"/>
    <property type="match status" value="1"/>
</dbReference>
<dbReference type="HAMAP" id="MF_01251">
    <property type="entry name" value="UPF0313"/>
    <property type="match status" value="1"/>
</dbReference>
<dbReference type="NCBIfam" id="TIGR03904">
    <property type="entry name" value="SAM_YgiQ"/>
    <property type="match status" value="1"/>
</dbReference>
<dbReference type="SFLD" id="SFLDG01069">
    <property type="entry name" value="UPF0313"/>
    <property type="match status" value="1"/>
</dbReference>
<dbReference type="GO" id="GO:0005506">
    <property type="term" value="F:iron ion binding"/>
    <property type="evidence" value="ECO:0007669"/>
    <property type="project" value="UniProtKB-UniRule"/>
</dbReference>
<feature type="binding site" evidence="6">
    <location>
        <position position="308"/>
    </location>
    <ligand>
        <name>[4Fe-4S] cluster</name>
        <dbReference type="ChEBI" id="CHEBI:49883"/>
        <note>4Fe-4S-S-AdoMet</note>
    </ligand>
</feature>
<dbReference type="Proteomes" id="UP000282930">
    <property type="component" value="Chromosome"/>
</dbReference>
<gene>
    <name evidence="9" type="ORF">ELD05_05420</name>
</gene>
<evidence type="ECO:0000256" key="2">
    <source>
        <dbReference type="ARBA" id="ARBA00022691"/>
    </source>
</evidence>
<dbReference type="SFLD" id="SFLDG01082">
    <property type="entry name" value="B12-binding_domain_containing"/>
    <property type="match status" value="1"/>
</dbReference>
<comment type="cofactor">
    <cofactor evidence="6">
        <name>[4Fe-4S] cluster</name>
        <dbReference type="ChEBI" id="CHEBI:49883"/>
    </cofactor>
    <text evidence="6">Binds 1 [4Fe-4S] cluster. The cluster is coordinated with 3 cysteines and an exchangeable S-adenosyl-L-methionine.</text>
</comment>
<keyword evidence="10" id="KW-1185">Reference proteome</keyword>
<evidence type="ECO:0000256" key="3">
    <source>
        <dbReference type="ARBA" id="ARBA00022723"/>
    </source>
</evidence>
<dbReference type="InterPro" id="IPR024560">
    <property type="entry name" value="UPF0313_C"/>
</dbReference>
<keyword evidence="2 6" id="KW-0949">S-adenosyl-L-methionine</keyword>
<evidence type="ECO:0000256" key="6">
    <source>
        <dbReference type="HAMAP-Rule" id="MF_01251"/>
    </source>
</evidence>